<evidence type="ECO:0000313" key="2">
    <source>
        <dbReference type="EMBL" id="ALX05159.1"/>
    </source>
</evidence>
<dbReference type="STRING" id="2041.AERYTH_10820"/>
<protein>
    <recommendedName>
        <fullName evidence="1">ASCH domain-containing protein</fullName>
    </recommendedName>
</protein>
<dbReference type="SUPFAM" id="SSF88697">
    <property type="entry name" value="PUA domain-like"/>
    <property type="match status" value="1"/>
</dbReference>
<dbReference type="SMART" id="SM01022">
    <property type="entry name" value="ASCH"/>
    <property type="match status" value="1"/>
</dbReference>
<dbReference type="AlphaFoldDB" id="A0A0U3THU8"/>
<dbReference type="PATRIC" id="fig|2041.4.peg.2262"/>
<dbReference type="InterPro" id="IPR007374">
    <property type="entry name" value="ASCH_domain"/>
</dbReference>
<evidence type="ECO:0000313" key="3">
    <source>
        <dbReference type="Proteomes" id="UP000067689"/>
    </source>
</evidence>
<dbReference type="EMBL" id="CP011502">
    <property type="protein sequence ID" value="ALX05159.1"/>
    <property type="molecule type" value="Genomic_DNA"/>
</dbReference>
<keyword evidence="3" id="KW-1185">Reference proteome</keyword>
<feature type="domain" description="ASCH" evidence="1">
    <location>
        <begin position="23"/>
        <end position="142"/>
    </location>
</feature>
<dbReference type="Proteomes" id="UP000067689">
    <property type="component" value="Chromosome"/>
</dbReference>
<dbReference type="OrthoDB" id="9807542at2"/>
<reference evidence="2 3" key="1">
    <citation type="journal article" date="1991" name="Int. J. Syst. Bacteriol.">
        <title>Description of the erythromycin-producing bacterium Arthrobacter sp. strain NRRL B-3381 as Aeromicrobium erythreum gen. nov., sp. nov.</title>
        <authorList>
            <person name="Miller E.S."/>
            <person name="Woese C.R."/>
            <person name="Brenner S."/>
        </authorList>
    </citation>
    <scope>NUCLEOTIDE SEQUENCE [LARGE SCALE GENOMIC DNA]</scope>
    <source>
        <strain evidence="2 3">AR18</strain>
    </source>
</reference>
<dbReference type="PANTHER" id="PTHR39203:SF1">
    <property type="entry name" value="CYTOPLASMIC PROTEIN"/>
    <property type="match status" value="1"/>
</dbReference>
<sequence length="151" mass="16475">MDDLWAAYVAAHPEAADVEPAVEPFGDSPAMADALLALVVGGGKRATAGPVCPDDHPVRVGDHWVVLDGSGRSQVVLRTVDVRVGRLDSVDDAFARDEGEGDLTRAWWLRAHRDFARRVLGLADDVDVDAMETRFERFAVVWPPEHADPRP</sequence>
<dbReference type="Gene3D" id="3.10.400.10">
    <property type="entry name" value="Sulfate adenylyltransferase"/>
    <property type="match status" value="1"/>
</dbReference>
<organism evidence="2 3">
    <name type="scientific">Aeromicrobium erythreum</name>
    <dbReference type="NCBI Taxonomy" id="2041"/>
    <lineage>
        <taxon>Bacteria</taxon>
        <taxon>Bacillati</taxon>
        <taxon>Actinomycetota</taxon>
        <taxon>Actinomycetes</taxon>
        <taxon>Propionibacteriales</taxon>
        <taxon>Nocardioidaceae</taxon>
        <taxon>Aeromicrobium</taxon>
    </lineage>
</organism>
<dbReference type="KEGG" id="aer:AERYTH_10820"/>
<dbReference type="InterPro" id="IPR015947">
    <property type="entry name" value="PUA-like_sf"/>
</dbReference>
<dbReference type="RefSeq" id="WP_067858416.1">
    <property type="nucleotide sequence ID" value="NZ_CP011502.1"/>
</dbReference>
<proteinExistence type="predicted"/>
<accession>A0A0U3THU8</accession>
<dbReference type="InterPro" id="IPR009326">
    <property type="entry name" value="DUF984"/>
</dbReference>
<dbReference type="Pfam" id="PF04266">
    <property type="entry name" value="ASCH"/>
    <property type="match status" value="1"/>
</dbReference>
<evidence type="ECO:0000259" key="1">
    <source>
        <dbReference type="SMART" id="SM01022"/>
    </source>
</evidence>
<name>A0A0U3THU8_9ACTN</name>
<gene>
    <name evidence="2" type="ORF">AERYTH_10820</name>
</gene>
<dbReference type="PANTHER" id="PTHR39203">
    <property type="entry name" value="CYTOPLASMIC PROTEIN-RELATED"/>
    <property type="match status" value="1"/>
</dbReference>